<comment type="caution">
    <text evidence="2">The sequence shown here is derived from an EMBL/GenBank/DDBJ whole genome shotgun (WGS) entry which is preliminary data.</text>
</comment>
<gene>
    <name evidence="2" type="ORF">P171DRAFT_483628</name>
</gene>
<evidence type="ECO:0000313" key="2">
    <source>
        <dbReference type="EMBL" id="KAF2446270.1"/>
    </source>
</evidence>
<reference evidence="2" key="1">
    <citation type="journal article" date="2020" name="Stud. Mycol.">
        <title>101 Dothideomycetes genomes: a test case for predicting lifestyles and emergence of pathogens.</title>
        <authorList>
            <person name="Haridas S."/>
            <person name="Albert R."/>
            <person name="Binder M."/>
            <person name="Bloem J."/>
            <person name="Labutti K."/>
            <person name="Salamov A."/>
            <person name="Andreopoulos B."/>
            <person name="Baker S."/>
            <person name="Barry K."/>
            <person name="Bills G."/>
            <person name="Bluhm B."/>
            <person name="Cannon C."/>
            <person name="Castanera R."/>
            <person name="Culley D."/>
            <person name="Daum C."/>
            <person name="Ezra D."/>
            <person name="Gonzalez J."/>
            <person name="Henrissat B."/>
            <person name="Kuo A."/>
            <person name="Liang C."/>
            <person name="Lipzen A."/>
            <person name="Lutzoni F."/>
            <person name="Magnuson J."/>
            <person name="Mondo S."/>
            <person name="Nolan M."/>
            <person name="Ohm R."/>
            <person name="Pangilinan J."/>
            <person name="Park H.-J."/>
            <person name="Ramirez L."/>
            <person name="Alfaro M."/>
            <person name="Sun H."/>
            <person name="Tritt A."/>
            <person name="Yoshinaga Y."/>
            <person name="Zwiers L.-H."/>
            <person name="Turgeon B."/>
            <person name="Goodwin S."/>
            <person name="Spatafora J."/>
            <person name="Crous P."/>
            <person name="Grigoriev I."/>
        </authorList>
    </citation>
    <scope>NUCLEOTIDE SEQUENCE</scope>
    <source>
        <strain evidence="2">CBS 690.94</strain>
    </source>
</reference>
<evidence type="ECO:0000256" key="1">
    <source>
        <dbReference type="SAM" id="MobiDB-lite"/>
    </source>
</evidence>
<name>A0A9P4UDL1_9PLEO</name>
<dbReference type="AlphaFoldDB" id="A0A9P4UDL1"/>
<feature type="compositionally biased region" description="Polar residues" evidence="1">
    <location>
        <begin position="220"/>
        <end position="231"/>
    </location>
</feature>
<sequence length="345" mass="38368">MTQQGFGYTSIYKGHEVHPHGGFKNFVKDVHQHAKHYGYWQFGGQGNIQHNEAIAFSLGFHAPEQLLSAYNHGTRNHWHEEIILTWIAGNTDPYQVTRVGTAGQHMATIAEERKVLGFPPLLAHEIPFYPISFEPALHAHRQGRYHDRSLVSPHPPIPKTLSGSFQSESHKAHPMSNVWEGPQGPRPGNVPSASALQNLPPPPPTYHSMGPFGTAPMAPAQTTPVPSLHQQNHAREGYNVIFSSTQAHNPSLIAQSRARTAALIAIAHEETAAACAAAQRDLVNIPLSTWAPAWKQGRWNHTVRSNLHPRWKKYSIFISIIHPNKFTHHGIGPSFLPRYTAPTTY</sequence>
<feature type="region of interest" description="Disordered" evidence="1">
    <location>
        <begin position="150"/>
        <end position="231"/>
    </location>
</feature>
<proteinExistence type="predicted"/>
<dbReference type="Proteomes" id="UP000799764">
    <property type="component" value="Unassembled WGS sequence"/>
</dbReference>
<organism evidence="2 3">
    <name type="scientific">Karstenula rhodostoma CBS 690.94</name>
    <dbReference type="NCBI Taxonomy" id="1392251"/>
    <lineage>
        <taxon>Eukaryota</taxon>
        <taxon>Fungi</taxon>
        <taxon>Dikarya</taxon>
        <taxon>Ascomycota</taxon>
        <taxon>Pezizomycotina</taxon>
        <taxon>Dothideomycetes</taxon>
        <taxon>Pleosporomycetidae</taxon>
        <taxon>Pleosporales</taxon>
        <taxon>Massarineae</taxon>
        <taxon>Didymosphaeriaceae</taxon>
        <taxon>Karstenula</taxon>
    </lineage>
</organism>
<evidence type="ECO:0000313" key="3">
    <source>
        <dbReference type="Proteomes" id="UP000799764"/>
    </source>
</evidence>
<accession>A0A9P4UDL1</accession>
<dbReference type="EMBL" id="MU001498">
    <property type="protein sequence ID" value="KAF2446270.1"/>
    <property type="molecule type" value="Genomic_DNA"/>
</dbReference>
<keyword evidence="3" id="KW-1185">Reference proteome</keyword>
<dbReference type="OrthoDB" id="3801258at2759"/>
<protein>
    <submittedName>
        <fullName evidence="2">Uncharacterized protein</fullName>
    </submittedName>
</protein>